<keyword evidence="6" id="KW-0206">Cytoskeleton</keyword>
<feature type="coiled-coil region" evidence="8">
    <location>
        <begin position="1546"/>
        <end position="1580"/>
    </location>
</feature>
<feature type="coiled-coil region" evidence="8">
    <location>
        <begin position="1297"/>
        <end position="1378"/>
    </location>
</feature>
<comment type="caution">
    <text evidence="10">The sequence shown here is derived from an EMBL/GenBank/DDBJ whole genome shotgun (WGS) entry which is preliminary data.</text>
</comment>
<evidence type="ECO:0000256" key="4">
    <source>
        <dbReference type="ARBA" id="ARBA00022794"/>
    </source>
</evidence>
<dbReference type="Proteomes" id="UP000593567">
    <property type="component" value="Unassembled WGS sequence"/>
</dbReference>
<dbReference type="OrthoDB" id="6351660at2759"/>
<evidence type="ECO:0000256" key="2">
    <source>
        <dbReference type="ARBA" id="ARBA00004300"/>
    </source>
</evidence>
<keyword evidence="11" id="KW-1185">Reference proteome</keyword>
<feature type="coiled-coil region" evidence="8">
    <location>
        <begin position="1057"/>
        <end position="1114"/>
    </location>
</feature>
<feature type="coiled-coil region" evidence="8">
    <location>
        <begin position="423"/>
        <end position="464"/>
    </location>
</feature>
<dbReference type="Pfam" id="PF16574">
    <property type="entry name" value="CEP209_CC5"/>
    <property type="match status" value="1"/>
</dbReference>
<feature type="coiled-coil region" evidence="8">
    <location>
        <begin position="971"/>
        <end position="1032"/>
    </location>
</feature>
<feature type="domain" description="Centrosomal protein of 290kDa coiled-coil region" evidence="9">
    <location>
        <begin position="1296"/>
        <end position="1423"/>
    </location>
</feature>
<reference evidence="10" key="1">
    <citation type="submission" date="2020-06" db="EMBL/GenBank/DDBJ databases">
        <title>Draft genome of Bugula neritina, a colonial animal packing powerful symbionts and potential medicines.</title>
        <authorList>
            <person name="Rayko M."/>
        </authorList>
    </citation>
    <scope>NUCLEOTIDE SEQUENCE [LARGE SCALE GENOMIC DNA]</scope>
    <source>
        <strain evidence="10">Kwan_BN1</strain>
    </source>
</reference>
<evidence type="ECO:0000256" key="8">
    <source>
        <dbReference type="SAM" id="Coils"/>
    </source>
</evidence>
<feature type="coiled-coil region" evidence="8">
    <location>
        <begin position="622"/>
        <end position="677"/>
    </location>
</feature>
<sequence>MAPNTDWEAIMAADVDQIQNSEDDSFVTDWSNRMAEVSLTDADGIEKVQKAFVLAQALMFRKDITNEIMKEENEKLLSEFNEMETLVRQKTDEAEVLDQELRKLKRFGDDGAVTGGGVDHTRIIRQELDASERELAMVKSELSEKERLLERERTNTDIFQQKIKELEKECSRTEELKRENERQRSDISDYIQRLKNLTDAGQGRQHDDLALRSKLQEKNKELLTLNDEYLNLMNYNRDLEDKQKLMEEKMNAGTADMNRLTEDYLKQKNVLIENDKVLDGLKKENDRLKMQVQDISDQVKSKGDTEDEIMVAVNNKVEEWKKMLSDKDAQLLEYREQVLQQKEQIIAMSMDSERTKMSALEQGVEERDEQIRALQEKLRLATDDIEQGNALIEDLRAQMNKEFSGPGSTDIHLRKIKELQGTVRDSSVQNRQLDNRLQQAEQEVREKEKELNDYIEKLRGYENKVIGLPEAVAEIKDCKLQIQIRDRQIVELTQNVNCLGNNMNDLADENEDLRERLGLDPKETVDLTDYRNRKVVKQEEERAVNQVLQKEVERLEEERLELKQQIRKLAQHGGQRAVALGLTSDDMSAIADFTETLKKKKSPYDVGQLKKDAETDELKSRALQLAQETEKYQKDMDRIRQTNAELNIRIREVDGENKKLEQGLKEVLKSVKESNAKAEGGQAVNIESPTLERMLAAIEAKQITGNYDAALHLKAQVDNLTGRNEELRRELRESRVEGTKAKLELEKTTSKVTKLEEDLNAVRVAGGMGMLFQTLSLPEGMAVSSADVIASLNEHLVQILHELSQKETMLSRMEQGLETYKGKFAVVRHQLGLVYKQFHEEREEWNSQKELMEKKVTEIEGVMSEDKVKVHEFDRLLETLSHDDSEVRRRLADMSRKTTVLRVNEKALTRRYSMMQDIESALRKENTKLKNEVIAMETAVTERLGYLQRYKDMASFKIATLQKTREESVPLSELESANKQYQELTEKYRDLLERSNNMIAKNEHSATLEMELKRLQHEKDGLARELEIEKEKTHAYQASFEQLQRQGIHMTPTALDNEAMTQAKKLATLEMKELNERQRAEHAVRMYEQRKEMIVELEQRNLELEQKFSEVTKMNLDAQRTERKLRDELSNCVLKSVSDADRERINTLEASENSLKIENSRLKEIADVAMNQASAMEQQKVSQEKELLSLRQQLIDIQAQSDEKKVIGKLHRHIVQLQVSEGTAVKKLEDSLKKITKQQAQMLRLEQRLDEKDQSLLHHRADTANKSRHLRRTIHELRRTYSGAVPLSKQERFANAMVQLQEDKDNFAKQLKQITDDRAAVEDKLACLKVQYSSLQELISTLKDGKGANKVVEWHGKMEELRLEELKKTRQIQRLSDQVSFMQSTVRQHEATISDLEESQVKMNRHYEERQLQWEQREMEMERIINKLENQQQEIAGAASKFEEATGSLPDITLPISDQLEQAITTIKNNVRVIIETQSESRSIKTRLAELEIKLKEADANLLSRDRLISELRLRMPTTAERDAAIAKATSNAQYQEEQYETKQALRVAQSTIGSLQARIAQKEETIGKLQSLLQSSRDEMLELCNKHDTDMKLMMDRLHIKSDDAFVKFKQTAIANVNQPMPGAPTSKQLARLNEVEEIVVQQDNQIAALSERIRSLQAEVEKWRRREEQTTITMSKDKEKLIEEHHLLVQKLDKENEELRKQLTASNGQVSRLNTDLENEKQAANKGPTAAAREHMSRLKQQIQDKDDELQRMALALKELRADLVEQAEEAVKVNASSAAQDLNIQKLIDKRTKELKLRISDLEDMLEKTRGDGKKRHDNEAALQIENEELRDELARKEAAMERLKANKRRLEESNDVLERKVDRLSAAQRQRDAGGSKEEVEVLKTRIKSLEGQLSESKIRYNRPEKPIEDIIRQTSAPKQLGAVERWEESKKLQKQLEKCKSKLTASEVECEKLRANNELLKSALDRANKAKEVLEKKTYKNAPPIGVGKSSSLTEQELRNQNEQLHNEISDLRQQLLMTRDVAYEEVQMRNRQLTDKLAELEAFVQQKKAKDSQQIMNNDQYPDLVAREQKLQADVLKLSEENLSLRFEVTQLQQEVPRLKEKIQSQKMYIEAMKADRDNDNAGSVRSIGSWVSSANSGASMIRRIGESGRSTKELEKTISLLKKVIEKKQGEIEKLKLAPGVVSNEKLVNLERENSSLRGQLEELRSKMGATLTERYEMKDKGTKRLTSDFEKLRKDLKKEQEASEKLKVALNSARLTSEQRAKAIEELKSQLEAAEASKGSHAPVDQKSWKANVVSRVSEEKASRMAVELDTKNKALADMKILLRDSATREKEFLNEREELERKISILERFPPGSQLTDSEVMVQLQQAKLTNQRLEEEKSEILYELRKFKGHSAVNEYDDQMVEKARKYDSALKDQAVTSTMLYATQQERDKFKMENEKLKRELANFGPEFFEEIEDLKYNYQESEIRNAQLEEKLNELCKQFGVSL</sequence>
<evidence type="ECO:0000259" key="9">
    <source>
        <dbReference type="Pfam" id="PF16574"/>
    </source>
</evidence>
<evidence type="ECO:0000256" key="5">
    <source>
        <dbReference type="ARBA" id="ARBA00023054"/>
    </source>
</evidence>
<dbReference type="InterPro" id="IPR026201">
    <property type="entry name" value="Cep290"/>
</dbReference>
<dbReference type="PANTHER" id="PTHR18879">
    <property type="entry name" value="CENTROSOMAL PROTEIN OF 290 KDA"/>
    <property type="match status" value="1"/>
</dbReference>
<keyword evidence="3" id="KW-0963">Cytoplasm</keyword>
<comment type="subcellular location">
    <subcellularLocation>
        <location evidence="1">Cytoplasm</location>
        <location evidence="1">Cytoskeleton</location>
        <location evidence="1">Cilium basal body</location>
    </subcellularLocation>
    <subcellularLocation>
        <location evidence="2">Cytoplasm</location>
        <location evidence="2">Cytoskeleton</location>
        <location evidence="2">Microtubule organizing center</location>
        <location evidence="2">Centrosome</location>
    </subcellularLocation>
</comment>
<dbReference type="PANTHER" id="PTHR18879:SF20">
    <property type="entry name" value="CENTROSOMAL PROTEIN OF 290 KDA"/>
    <property type="match status" value="1"/>
</dbReference>
<dbReference type="EMBL" id="VXIV02001473">
    <property type="protein sequence ID" value="KAF6032842.1"/>
    <property type="molecule type" value="Genomic_DNA"/>
</dbReference>
<evidence type="ECO:0000256" key="6">
    <source>
        <dbReference type="ARBA" id="ARBA00023212"/>
    </source>
</evidence>
<dbReference type="GO" id="GO:1905515">
    <property type="term" value="P:non-motile cilium assembly"/>
    <property type="evidence" value="ECO:0007669"/>
    <property type="project" value="TreeGrafter"/>
</dbReference>
<feature type="coiled-coil region" evidence="8">
    <location>
        <begin position="128"/>
        <end position="252"/>
    </location>
</feature>
<keyword evidence="7" id="KW-0966">Cell projection</keyword>
<accession>A0A7J7K2G8</accession>
<evidence type="ECO:0000313" key="11">
    <source>
        <dbReference type="Proteomes" id="UP000593567"/>
    </source>
</evidence>
<dbReference type="InterPro" id="IPR032321">
    <property type="entry name" value="Cep209_CC5"/>
</dbReference>
<gene>
    <name evidence="10" type="ORF">EB796_008887</name>
</gene>
<feature type="coiled-coil region" evidence="8">
    <location>
        <begin position="278"/>
        <end position="398"/>
    </location>
</feature>
<evidence type="ECO:0000313" key="10">
    <source>
        <dbReference type="EMBL" id="KAF6032842.1"/>
    </source>
</evidence>
<feature type="coiled-coil region" evidence="8">
    <location>
        <begin position="1159"/>
        <end position="1200"/>
    </location>
</feature>
<keyword evidence="5 8" id="KW-0175">Coiled coil</keyword>
<feature type="coiled-coil region" evidence="8">
    <location>
        <begin position="2431"/>
        <end position="2490"/>
    </location>
</feature>
<feature type="coiled-coil region" evidence="8">
    <location>
        <begin position="2331"/>
        <end position="2393"/>
    </location>
</feature>
<evidence type="ECO:0000256" key="1">
    <source>
        <dbReference type="ARBA" id="ARBA00004120"/>
    </source>
</evidence>
<dbReference type="GO" id="GO:1905349">
    <property type="term" value="P:ciliary transition zone assembly"/>
    <property type="evidence" value="ECO:0007669"/>
    <property type="project" value="TreeGrafter"/>
</dbReference>
<feature type="coiled-coil region" evidence="8">
    <location>
        <begin position="1934"/>
        <end position="2056"/>
    </location>
</feature>
<feature type="coiled-coil region" evidence="8">
    <location>
        <begin position="489"/>
        <end position="572"/>
    </location>
</feature>
<evidence type="ECO:0000256" key="3">
    <source>
        <dbReference type="ARBA" id="ARBA00022490"/>
    </source>
</evidence>
<feature type="coiled-coil region" evidence="8">
    <location>
        <begin position="66"/>
        <end position="100"/>
    </location>
</feature>
<name>A0A7J7K2G8_BUGNE</name>
<dbReference type="GO" id="GO:0097711">
    <property type="term" value="P:ciliary basal body-plasma membrane docking"/>
    <property type="evidence" value="ECO:0007669"/>
    <property type="project" value="TreeGrafter"/>
</dbReference>
<feature type="coiled-coil region" evidence="8">
    <location>
        <begin position="1411"/>
        <end position="1445"/>
    </location>
</feature>
<feature type="coiled-coil region" evidence="8">
    <location>
        <begin position="710"/>
        <end position="765"/>
    </location>
</feature>
<evidence type="ECO:0000256" key="7">
    <source>
        <dbReference type="ARBA" id="ARBA00023273"/>
    </source>
</evidence>
<protein>
    <submittedName>
        <fullName evidence="10">CEP290</fullName>
    </submittedName>
</protein>
<feature type="coiled-coil region" evidence="8">
    <location>
        <begin position="1634"/>
        <end position="1904"/>
    </location>
</feature>
<feature type="coiled-coil region" evidence="8">
    <location>
        <begin position="2158"/>
        <end position="2285"/>
    </location>
</feature>
<dbReference type="GO" id="GO:0034451">
    <property type="term" value="C:centriolar satellite"/>
    <property type="evidence" value="ECO:0007669"/>
    <property type="project" value="TreeGrafter"/>
</dbReference>
<feature type="coiled-coil region" evidence="8">
    <location>
        <begin position="1225"/>
        <end position="1255"/>
    </location>
</feature>
<organism evidence="10 11">
    <name type="scientific">Bugula neritina</name>
    <name type="common">Brown bryozoan</name>
    <name type="synonym">Sertularia neritina</name>
    <dbReference type="NCBI Taxonomy" id="10212"/>
    <lineage>
        <taxon>Eukaryota</taxon>
        <taxon>Metazoa</taxon>
        <taxon>Spiralia</taxon>
        <taxon>Lophotrochozoa</taxon>
        <taxon>Bryozoa</taxon>
        <taxon>Gymnolaemata</taxon>
        <taxon>Cheilostomatida</taxon>
        <taxon>Flustrina</taxon>
        <taxon>Buguloidea</taxon>
        <taxon>Bugulidae</taxon>
        <taxon>Bugula</taxon>
    </lineage>
</organism>
<dbReference type="GO" id="GO:0035869">
    <property type="term" value="C:ciliary transition zone"/>
    <property type="evidence" value="ECO:0007669"/>
    <property type="project" value="TreeGrafter"/>
</dbReference>
<proteinExistence type="predicted"/>
<keyword evidence="4" id="KW-0970">Cilium biogenesis/degradation</keyword>